<evidence type="ECO:0000313" key="1">
    <source>
        <dbReference type="EMBL" id="KAI9916628.1"/>
    </source>
</evidence>
<evidence type="ECO:0000313" key="2">
    <source>
        <dbReference type="Proteomes" id="UP001163321"/>
    </source>
</evidence>
<organism evidence="1 2">
    <name type="scientific">Peronosclerospora sorghi</name>
    <dbReference type="NCBI Taxonomy" id="230839"/>
    <lineage>
        <taxon>Eukaryota</taxon>
        <taxon>Sar</taxon>
        <taxon>Stramenopiles</taxon>
        <taxon>Oomycota</taxon>
        <taxon>Peronosporomycetes</taxon>
        <taxon>Peronosporales</taxon>
        <taxon>Peronosporaceae</taxon>
        <taxon>Peronosclerospora</taxon>
    </lineage>
</organism>
<keyword evidence="2" id="KW-1185">Reference proteome</keyword>
<proteinExistence type="predicted"/>
<reference evidence="1 2" key="1">
    <citation type="journal article" date="2022" name="bioRxiv">
        <title>The genome of the oomycete Peronosclerospora sorghi, a cosmopolitan pathogen of maize and sorghum, is inflated with dispersed pseudogenes.</title>
        <authorList>
            <person name="Fletcher K."/>
            <person name="Martin F."/>
            <person name="Isakeit T."/>
            <person name="Cavanaugh K."/>
            <person name="Magill C."/>
            <person name="Michelmore R."/>
        </authorList>
    </citation>
    <scope>NUCLEOTIDE SEQUENCE [LARGE SCALE GENOMIC DNA]</scope>
    <source>
        <strain evidence="1">P6</strain>
    </source>
</reference>
<protein>
    <submittedName>
        <fullName evidence="1">Uncharacterized protein</fullName>
    </submittedName>
</protein>
<comment type="caution">
    <text evidence="1">The sequence shown here is derived from an EMBL/GenBank/DDBJ whole genome shotgun (WGS) entry which is preliminary data.</text>
</comment>
<accession>A0ACC0WCS1</accession>
<dbReference type="EMBL" id="CM047581">
    <property type="protein sequence ID" value="KAI9916628.1"/>
    <property type="molecule type" value="Genomic_DNA"/>
</dbReference>
<gene>
    <name evidence="1" type="ORF">PsorP6_016735</name>
</gene>
<name>A0ACC0WCS1_9STRA</name>
<sequence>MMTAEATDKEDTAPVAEAVAPTESDKKAEKIDENVNVPQIAPLAKYKLVFLGDQGVGKTSMITRFMYDTFDNAYQATIGIDFLSKTMYMEDRTVRLQLWDTAGQERFRSLIPSYIRDSSVAVVVYDITNRASFLNTSKWIEDVRTERGQDVVIMLVGNKTDISDRRQVSIDEGFDKAKEDNVMFIETSAKAGYNIKALFRKLATVLPGMENTTISGDSNLIDIKLTAAPPPKDNTICEYRLLDHADDRQAALLVEDAAKDDDEFTDTVWVQYETVNNARHAKVRGVQKPFYGNLLYISYAPHFESREDTADKLAQRRALLLRRARSSAKPVELIRHSMRQTSWTPSIPSSHSHVAAQDKTEFIGPQLPSRSQQGAAPDPQIYQAAVAMTRKYQSMKKKTYIKEFKSTSSHELLELAAHGANEQG</sequence>
<dbReference type="Proteomes" id="UP001163321">
    <property type="component" value="Chromosome 2"/>
</dbReference>